<feature type="region of interest" description="Disordered" evidence="2">
    <location>
        <begin position="824"/>
        <end position="889"/>
    </location>
</feature>
<feature type="compositionally biased region" description="Low complexity" evidence="2">
    <location>
        <begin position="167"/>
        <end position="181"/>
    </location>
</feature>
<evidence type="ECO:0000313" key="3">
    <source>
        <dbReference type="EMBL" id="KAK7201794.1"/>
    </source>
</evidence>
<feature type="region of interest" description="Disordered" evidence="2">
    <location>
        <begin position="453"/>
        <end position="496"/>
    </location>
</feature>
<keyword evidence="4" id="KW-1185">Reference proteome</keyword>
<accession>A0AAW0FBA1</accession>
<evidence type="ECO:0000256" key="2">
    <source>
        <dbReference type="SAM" id="MobiDB-lite"/>
    </source>
</evidence>
<feature type="region of interest" description="Disordered" evidence="2">
    <location>
        <begin position="902"/>
        <end position="932"/>
    </location>
</feature>
<feature type="coiled-coil region" evidence="1">
    <location>
        <begin position="530"/>
        <end position="557"/>
    </location>
</feature>
<dbReference type="Proteomes" id="UP001430356">
    <property type="component" value="Unassembled WGS sequence"/>
</dbReference>
<name>A0AAW0FBA1_9TRYP</name>
<dbReference type="EMBL" id="JAECZO010000020">
    <property type="protein sequence ID" value="KAK7201794.1"/>
    <property type="molecule type" value="Genomic_DNA"/>
</dbReference>
<keyword evidence="1" id="KW-0175">Coiled coil</keyword>
<feature type="region of interest" description="Disordered" evidence="2">
    <location>
        <begin position="40"/>
        <end position="183"/>
    </location>
</feature>
<protein>
    <submittedName>
        <fullName evidence="3">Uncharacterized protein</fullName>
    </submittedName>
</protein>
<feature type="region of interest" description="Disordered" evidence="2">
    <location>
        <begin position="251"/>
        <end position="276"/>
    </location>
</feature>
<evidence type="ECO:0000256" key="1">
    <source>
        <dbReference type="SAM" id="Coils"/>
    </source>
</evidence>
<feature type="region of interest" description="Disordered" evidence="2">
    <location>
        <begin position="1"/>
        <end position="20"/>
    </location>
</feature>
<feature type="compositionally biased region" description="Basic and acidic residues" evidence="2">
    <location>
        <begin position="916"/>
        <end position="926"/>
    </location>
</feature>
<feature type="region of interest" description="Disordered" evidence="2">
    <location>
        <begin position="767"/>
        <end position="787"/>
    </location>
</feature>
<organism evidence="3 4">
    <name type="scientific">Novymonas esmeraldas</name>
    <dbReference type="NCBI Taxonomy" id="1808958"/>
    <lineage>
        <taxon>Eukaryota</taxon>
        <taxon>Discoba</taxon>
        <taxon>Euglenozoa</taxon>
        <taxon>Kinetoplastea</taxon>
        <taxon>Metakinetoplastina</taxon>
        <taxon>Trypanosomatida</taxon>
        <taxon>Trypanosomatidae</taxon>
        <taxon>Novymonas</taxon>
    </lineage>
</organism>
<feature type="compositionally biased region" description="Polar residues" evidence="2">
    <location>
        <begin position="144"/>
        <end position="155"/>
    </location>
</feature>
<gene>
    <name evidence="3" type="ORF">NESM_000245800</name>
</gene>
<reference evidence="3 4" key="1">
    <citation type="journal article" date="2021" name="MBio">
        <title>A New Model Trypanosomatid, Novymonas esmeraldas: Genomic Perception of Its 'Candidatus Pandoraea novymonadis' Endosymbiont.</title>
        <authorList>
            <person name="Zakharova A."/>
            <person name="Saura A."/>
            <person name="Butenko A."/>
            <person name="Podesvova L."/>
            <person name="Warmusova S."/>
            <person name="Kostygov A.Y."/>
            <person name="Nenarokova A."/>
            <person name="Lukes J."/>
            <person name="Opperdoes F.R."/>
            <person name="Yurchenko V."/>
        </authorList>
    </citation>
    <scope>NUCLEOTIDE SEQUENCE [LARGE SCALE GENOMIC DNA]</scope>
    <source>
        <strain evidence="3 4">E262AT.01</strain>
    </source>
</reference>
<sequence>MPFNDKDAPKMLSSPLSDSVELDRVPLPAPLRTAGWLDALHGARTTAPPPPAASAATSGSTQAPQRPVSSAEEHTPLASRQLMDGTAVAGSPIPVNVDESEVHMQELLPSVYGHPRHGDAATSSPGPPRGLAPVPAPRSSSSPTRQQQIARLSTLTQSPQSPPMPFPAAAAPVPTTAPSLPLDVLQRSPFGDSHVAAASAQNTTSQWWSDGEATTVAGDEAHSPGRRLPVSYSSALMQALSRTEGAAALTSQWTSTTHRGGSDAYDYSDEDRGNGSSDIPPDMYEEAMRAKVAKQQWVALEKARQEVLEEARRRRDCPFAPRVSEHAARLRRPASLRPENRVTAEVIRRKQWVAKKQQEEVERELQSCTFRPLTLRTAKLDPAILHPPGGAVAVFHHLYTEAEDRRTFERDVKPQLVQQLEEQRHPSPPSMRPTQLAAVVERLCARGVVRSSDTGGAALAPYDEDKDDDGGGGRDDPSPPPNRTVAVHDAHQPALSQETQRIVAAQLAAGERDGDIVRQLYRNAEQDAMRAHLRRQVSEEQERLARAERATALAEDRKLLQQEFHRSVLVAKFRALAQHASRAQRSTYRTAAPQSVVLLARAALDVLSADEAEELLGAVEHCGRPRLTEAEFVVAVLRYLAEQQATPATAALLRHAPPPPPPALASRTASASALKRAGAAVVVGGSADSSPAALPRVKREKPDPAMMEHIRARRAQELQEWKEKRERQRAISDGVLADGSEYTFQPAPRRLIPYACRPDVAVPVRSTKSEALRRAHTSAHRSGAASVAPAADTAAAAAAAAAAARTALDVPSAAHSTARELFLRGASSPSPARSHSGAPAAFPTKRPTAPSPAPSPRRSAKVNARSSPARGPSPHVDPRRGSYAATLTPPPALDPCVSAPAAVPAPTARSGKTTVHRPDLDAERGRNSARAAAAPSLLEHIAHSSPEERVQIARELLVRQLREHQRRTSK</sequence>
<dbReference type="AlphaFoldDB" id="A0AAW0FBA1"/>
<comment type="caution">
    <text evidence="3">The sequence shown here is derived from an EMBL/GenBank/DDBJ whole genome shotgun (WGS) entry which is preliminary data.</text>
</comment>
<feature type="compositionally biased region" description="Low complexity" evidence="2">
    <location>
        <begin position="53"/>
        <end position="64"/>
    </location>
</feature>
<feature type="compositionally biased region" description="Pro residues" evidence="2">
    <location>
        <begin position="125"/>
        <end position="136"/>
    </location>
</feature>
<evidence type="ECO:0000313" key="4">
    <source>
        <dbReference type="Proteomes" id="UP001430356"/>
    </source>
</evidence>
<proteinExistence type="predicted"/>